<dbReference type="PANTHER" id="PTHR30085:SF7">
    <property type="entry name" value="AMINO-ACID ABC TRANSPORTER-BINDING PROTEIN YHDW-RELATED"/>
    <property type="match status" value="1"/>
</dbReference>
<dbReference type="SUPFAM" id="SSF53850">
    <property type="entry name" value="Periplasmic binding protein-like II"/>
    <property type="match status" value="1"/>
</dbReference>
<organism evidence="6 7">
    <name type="scientific">Marinomonas pollencensis</name>
    <dbReference type="NCBI Taxonomy" id="491954"/>
    <lineage>
        <taxon>Bacteria</taxon>
        <taxon>Pseudomonadati</taxon>
        <taxon>Pseudomonadota</taxon>
        <taxon>Gammaproteobacteria</taxon>
        <taxon>Oceanospirillales</taxon>
        <taxon>Oceanospirillaceae</taxon>
        <taxon>Marinomonas</taxon>
    </lineage>
</organism>
<protein>
    <submittedName>
        <fullName evidence="6">General L-amino acid transport system substrate-binding protein</fullName>
    </submittedName>
</protein>
<evidence type="ECO:0000256" key="1">
    <source>
        <dbReference type="ARBA" id="ARBA00010333"/>
    </source>
</evidence>
<keyword evidence="7" id="KW-1185">Reference proteome</keyword>
<comment type="similarity">
    <text evidence="1">Belongs to the bacterial solute-binding protein 3 family.</text>
</comment>
<dbReference type="OrthoDB" id="9777941at2"/>
<dbReference type="AlphaFoldDB" id="A0A3E0DFA6"/>
<dbReference type="GO" id="GO:0006865">
    <property type="term" value="P:amino acid transport"/>
    <property type="evidence" value="ECO:0007669"/>
    <property type="project" value="TreeGrafter"/>
</dbReference>
<keyword evidence="3 4" id="KW-0732">Signal</keyword>
<dbReference type="Pfam" id="PF00497">
    <property type="entry name" value="SBP_bac_3"/>
    <property type="match status" value="1"/>
</dbReference>
<dbReference type="PANTHER" id="PTHR30085">
    <property type="entry name" value="AMINO ACID ABC TRANSPORTER PERMEASE"/>
    <property type="match status" value="1"/>
</dbReference>
<dbReference type="CDD" id="cd13692">
    <property type="entry name" value="PBP2_BztA"/>
    <property type="match status" value="1"/>
</dbReference>
<evidence type="ECO:0000256" key="3">
    <source>
        <dbReference type="ARBA" id="ARBA00022729"/>
    </source>
</evidence>
<reference evidence="6 7" key="1">
    <citation type="submission" date="2018-08" db="EMBL/GenBank/DDBJ databases">
        <title>Genomic Encyclopedia of Type Strains, Phase III (KMG-III): the genomes of soil and plant-associated and newly described type strains.</title>
        <authorList>
            <person name="Whitman W."/>
        </authorList>
    </citation>
    <scope>NUCLEOTIDE SEQUENCE [LARGE SCALE GENOMIC DNA]</scope>
    <source>
        <strain evidence="6 7">CECT 7375</strain>
    </source>
</reference>
<name>A0A3E0DFA6_9GAMM</name>
<feature type="signal peptide" evidence="4">
    <location>
        <begin position="1"/>
        <end position="25"/>
    </location>
</feature>
<dbReference type="RefSeq" id="WP_115898892.1">
    <property type="nucleotide sequence ID" value="NZ_QUNG01000015.1"/>
</dbReference>
<feature type="domain" description="Solute-binding protein family 3/N-terminal" evidence="5">
    <location>
        <begin position="36"/>
        <end position="257"/>
    </location>
</feature>
<proteinExistence type="inferred from homology"/>
<evidence type="ECO:0000259" key="5">
    <source>
        <dbReference type="SMART" id="SM00062"/>
    </source>
</evidence>
<sequence length="338" mass="37879">MPLQKHLRWPFFTSLLLTLCIESHASTLSKVIKRGDINCGVYPDDPSRSAISIQGNWEGFYVDFCRAVAAAVLQNPDYVNFVEVRAKTRFTSLVDRTTDVVMYSSTWTLGREDTYAISFPAIYLFDAQAILVRKNSGIKSLKDLNNKSICVTNNTTSQRNLENIIAIRKLNTEVIYSKSDPFFRGSACDAYTGDKMNLLISLANHTVRKQDYTLLPSRLSREPISPTVRNDDVQWHHIIRAVIHATILAEEKGVTASNADHLREHSNDLEVTNLLGSTGNIGEMLGLDKDWGYRVIKSVGNYAEIFDRNLGENSPVQADRGLSALWKDGGTLFSPPFK</sequence>
<dbReference type="Gene3D" id="3.40.190.10">
    <property type="entry name" value="Periplasmic binding protein-like II"/>
    <property type="match status" value="2"/>
</dbReference>
<evidence type="ECO:0000256" key="2">
    <source>
        <dbReference type="ARBA" id="ARBA00022448"/>
    </source>
</evidence>
<evidence type="ECO:0000256" key="4">
    <source>
        <dbReference type="SAM" id="SignalP"/>
    </source>
</evidence>
<dbReference type="EMBL" id="QUNG01000015">
    <property type="protein sequence ID" value="REG81314.1"/>
    <property type="molecule type" value="Genomic_DNA"/>
</dbReference>
<feature type="chain" id="PRO_5017793706" evidence="4">
    <location>
        <begin position="26"/>
        <end position="338"/>
    </location>
</feature>
<dbReference type="SMART" id="SM00062">
    <property type="entry name" value="PBPb"/>
    <property type="match status" value="1"/>
</dbReference>
<dbReference type="InterPro" id="IPR051455">
    <property type="entry name" value="Bact_solute-bind_prot3"/>
</dbReference>
<comment type="caution">
    <text evidence="6">The sequence shown here is derived from an EMBL/GenBank/DDBJ whole genome shotgun (WGS) entry which is preliminary data.</text>
</comment>
<dbReference type="InterPro" id="IPR001638">
    <property type="entry name" value="Solute-binding_3/MltF_N"/>
</dbReference>
<evidence type="ECO:0000313" key="6">
    <source>
        <dbReference type="EMBL" id="REG81314.1"/>
    </source>
</evidence>
<evidence type="ECO:0000313" key="7">
    <source>
        <dbReference type="Proteomes" id="UP000256542"/>
    </source>
</evidence>
<gene>
    <name evidence="6" type="ORF">DFP81_11535</name>
</gene>
<dbReference type="Proteomes" id="UP000256542">
    <property type="component" value="Unassembled WGS sequence"/>
</dbReference>
<accession>A0A3E0DFA6</accession>
<keyword evidence="2" id="KW-0813">Transport</keyword>